<protein>
    <submittedName>
        <fullName evidence="1">Uncharacterized protein</fullName>
    </submittedName>
</protein>
<evidence type="ECO:0000313" key="2">
    <source>
        <dbReference type="Proteomes" id="UP001234297"/>
    </source>
</evidence>
<proteinExistence type="predicted"/>
<reference evidence="1 2" key="1">
    <citation type="journal article" date="2022" name="Hortic Res">
        <title>A haplotype resolved chromosomal level avocado genome allows analysis of novel avocado genes.</title>
        <authorList>
            <person name="Nath O."/>
            <person name="Fletcher S.J."/>
            <person name="Hayward A."/>
            <person name="Shaw L.M."/>
            <person name="Masouleh A.K."/>
            <person name="Furtado A."/>
            <person name="Henry R.J."/>
            <person name="Mitter N."/>
        </authorList>
    </citation>
    <scope>NUCLEOTIDE SEQUENCE [LARGE SCALE GENOMIC DNA]</scope>
    <source>
        <strain evidence="2">cv. Hass</strain>
    </source>
</reference>
<comment type="caution">
    <text evidence="1">The sequence shown here is derived from an EMBL/GenBank/DDBJ whole genome shotgun (WGS) entry which is preliminary data.</text>
</comment>
<sequence length="261" mass="28290">MEGKKLLLQPWAPGQDESSWPSEVPVWIRLRGIPYHCWSSDILLSIAASVGKPLRLDEITAKQRMFSFQESSSSFRGLPQEAKLPEPSGILRNLFYYYQPHNCLASPHPPHSSPLASVIPTQTSLVTEHPTNSSILSSETPLSALPSDVVFHILEKIPAPALDCSNAFSIPENCTFVDPTLSTANLKKMSAAQIKKKRIIHVPVPIQATAPPASSTALVPTTPPASSTANPAPGCSSLSLGRFQCSSWQSEMTRGALVSWK</sequence>
<dbReference type="Proteomes" id="UP001234297">
    <property type="component" value="Chromosome 9"/>
</dbReference>
<dbReference type="EMBL" id="CM056817">
    <property type="protein sequence ID" value="KAJ8619334.1"/>
    <property type="molecule type" value="Genomic_DNA"/>
</dbReference>
<evidence type="ECO:0000313" key="1">
    <source>
        <dbReference type="EMBL" id="KAJ8619334.1"/>
    </source>
</evidence>
<accession>A0ACC2KEE7</accession>
<name>A0ACC2KEE7_PERAE</name>
<organism evidence="1 2">
    <name type="scientific">Persea americana</name>
    <name type="common">Avocado</name>
    <dbReference type="NCBI Taxonomy" id="3435"/>
    <lineage>
        <taxon>Eukaryota</taxon>
        <taxon>Viridiplantae</taxon>
        <taxon>Streptophyta</taxon>
        <taxon>Embryophyta</taxon>
        <taxon>Tracheophyta</taxon>
        <taxon>Spermatophyta</taxon>
        <taxon>Magnoliopsida</taxon>
        <taxon>Magnoliidae</taxon>
        <taxon>Laurales</taxon>
        <taxon>Lauraceae</taxon>
        <taxon>Persea</taxon>
    </lineage>
</organism>
<gene>
    <name evidence="1" type="ORF">MRB53_027863</name>
</gene>
<keyword evidence="2" id="KW-1185">Reference proteome</keyword>